<dbReference type="PANTHER" id="PTHR27005">
    <property type="entry name" value="WALL-ASSOCIATED RECEPTOR KINASE-LIKE 21"/>
    <property type="match status" value="1"/>
</dbReference>
<dbReference type="InterPro" id="IPR017441">
    <property type="entry name" value="Protein_kinase_ATP_BS"/>
</dbReference>
<proteinExistence type="predicted"/>
<evidence type="ECO:0008006" key="27">
    <source>
        <dbReference type="Google" id="ProtNLM"/>
    </source>
</evidence>
<evidence type="ECO:0000256" key="13">
    <source>
        <dbReference type="ARBA" id="ARBA00023136"/>
    </source>
</evidence>
<dbReference type="OrthoDB" id="4062651at2759"/>
<dbReference type="CDD" id="cd14066">
    <property type="entry name" value="STKc_IRAK"/>
    <property type="match status" value="1"/>
</dbReference>
<dbReference type="InterPro" id="IPR001881">
    <property type="entry name" value="EGF-like_Ca-bd_dom"/>
</dbReference>
<evidence type="ECO:0000256" key="16">
    <source>
        <dbReference type="ARBA" id="ARBA00047558"/>
    </source>
</evidence>
<dbReference type="GO" id="GO:0004674">
    <property type="term" value="F:protein serine/threonine kinase activity"/>
    <property type="evidence" value="ECO:0007669"/>
    <property type="project" value="UniProtKB-KW"/>
</dbReference>
<keyword evidence="10" id="KW-0418">Kinase</keyword>
<comment type="caution">
    <text evidence="19">Lacks conserved residue(s) required for the propagation of feature annotation.</text>
</comment>
<dbReference type="GO" id="GO:0007166">
    <property type="term" value="P:cell surface receptor signaling pathway"/>
    <property type="evidence" value="ECO:0007669"/>
    <property type="project" value="InterPro"/>
</dbReference>
<dbReference type="Pfam" id="PF00069">
    <property type="entry name" value="Pkinase"/>
    <property type="match status" value="1"/>
</dbReference>
<evidence type="ECO:0000256" key="12">
    <source>
        <dbReference type="ARBA" id="ARBA00022989"/>
    </source>
</evidence>
<dbReference type="PROSITE" id="PS01187">
    <property type="entry name" value="EGF_CA"/>
    <property type="match status" value="1"/>
</dbReference>
<keyword evidence="12 21" id="KW-1133">Transmembrane helix</keyword>
<feature type="domain" description="EGF-like" evidence="24">
    <location>
        <begin position="313"/>
        <end position="347"/>
    </location>
</feature>
<protein>
    <recommendedName>
        <fullName evidence="27">Protein kinase domain-containing protein</fullName>
    </recommendedName>
</protein>
<feature type="domain" description="Protein kinase" evidence="23">
    <location>
        <begin position="441"/>
        <end position="723"/>
    </location>
</feature>
<dbReference type="InterPro" id="IPR011009">
    <property type="entry name" value="Kinase-like_dom_sf"/>
</dbReference>
<dbReference type="PANTHER" id="PTHR27005:SF530">
    <property type="entry name" value="PROTEIN KINASE DOMAIN-CONTAINING PROTEIN"/>
    <property type="match status" value="1"/>
</dbReference>
<keyword evidence="2" id="KW-0723">Serine/threonine-protein kinase</keyword>
<sequence length="776" mass="85025">MLLLTFVLYLSQLTLSPAATVTAAATVNNITIPGCPSQCGNLTVPYPFGIGSNSGCSIGPWFDITCNTSFNPPKAFLPADLFSYTGGINSIHRVEVVNISDEHIRVKNTIATKCYNQTGGVTRNTTSGLVVENSYFTISDRNKVFAVGCDDYAFVSPVAGIEGKNFSSGCVSICSNVQDVPVGSCSGMGCCATSLPTGLTTYVASVFTIFSHTQVWDFDKCGYTFLGEQSAFTFQGAADFDDPGFVGRTEETVPVVLNWVIGSKTCKDYLNTSDYYCQENSVCVDFEGGNGGYRCSCKDGYQGNPYLSPGCHDIDECADPNTNPCNGICTNLPGSYNCSCFHGYEGDGRKNGIGCTARNSKSPALKLSLGMGIGFLSIFIAMGWLYFSHKKRKVIKLREKFFLKNGGMLLKQQLDSNEFGGVNQSNKIFTIEELEKATKNFSNDMILGRGGYGIVYKGILPNGTIAAIKKSRVLDESQIDQFINEVVILTQVNHRNVVKLLGCCLETEVPLLVYECVSNGTLLDHIHHNDGSTWLSWNNRLRIAIESAGALAYLHSAASKPIIHRDVKSANILLDESLVTKISDFGASRLIPLDQTQVTTLVQGTIGYLDPEYFHTSQLTDKSDVYSFGVVLLELITGKKPICMERNQAERNLAAYFLVSLKSNNLFQILDPRVVREGSLEQLEAIASLVKRCLNMNGYYRPTMKEVAMELEGVRKLTKHPWVNQHANDDGLSRVQEGDHSDLYNVSINPYMDSIEASSVYSSDQIQSLYPVNEPR</sequence>
<evidence type="ECO:0000256" key="17">
    <source>
        <dbReference type="ARBA" id="ARBA00047951"/>
    </source>
</evidence>
<dbReference type="SMART" id="SM00179">
    <property type="entry name" value="EGF_CA"/>
    <property type="match status" value="1"/>
</dbReference>
<evidence type="ECO:0000256" key="19">
    <source>
        <dbReference type="PROSITE-ProRule" id="PRU00076"/>
    </source>
</evidence>
<dbReference type="GO" id="GO:0005509">
    <property type="term" value="F:calcium ion binding"/>
    <property type="evidence" value="ECO:0007669"/>
    <property type="project" value="InterPro"/>
</dbReference>
<keyword evidence="6 21" id="KW-0812">Transmembrane</keyword>
<evidence type="ECO:0000256" key="4">
    <source>
        <dbReference type="ARBA" id="ARBA00022553"/>
    </source>
</evidence>
<name>A0A5N6M9Z5_9ASTR</name>
<evidence type="ECO:0000256" key="1">
    <source>
        <dbReference type="ARBA" id="ARBA00004479"/>
    </source>
</evidence>
<keyword evidence="14" id="KW-1015">Disulfide bond</keyword>
<keyword evidence="4" id="KW-0597">Phosphoprotein</keyword>
<evidence type="ECO:0000256" key="6">
    <source>
        <dbReference type="ARBA" id="ARBA00022692"/>
    </source>
</evidence>
<dbReference type="Gene3D" id="1.10.510.10">
    <property type="entry name" value="Transferase(Phosphotransferase) domain 1"/>
    <property type="match status" value="1"/>
</dbReference>
<evidence type="ECO:0000313" key="26">
    <source>
        <dbReference type="Proteomes" id="UP000326396"/>
    </source>
</evidence>
<dbReference type="Proteomes" id="UP000326396">
    <property type="component" value="Linkage Group LG6"/>
</dbReference>
<comment type="subcellular location">
    <subcellularLocation>
        <location evidence="1">Membrane</location>
        <topology evidence="1">Single-pass type I membrane protein</topology>
    </subcellularLocation>
</comment>
<evidence type="ECO:0000256" key="15">
    <source>
        <dbReference type="ARBA" id="ARBA00023180"/>
    </source>
</evidence>
<dbReference type="Pfam" id="PF13947">
    <property type="entry name" value="GUB_WAK_bind"/>
    <property type="match status" value="1"/>
</dbReference>
<evidence type="ECO:0000256" key="18">
    <source>
        <dbReference type="ARBA" id="ARBA00058961"/>
    </source>
</evidence>
<feature type="domain" description="EGF-like" evidence="24">
    <location>
        <begin position="268"/>
        <end position="312"/>
    </location>
</feature>
<feature type="chain" id="PRO_5024314877" description="Protein kinase domain-containing protein" evidence="22">
    <location>
        <begin position="19"/>
        <end position="776"/>
    </location>
</feature>
<evidence type="ECO:0000256" key="20">
    <source>
        <dbReference type="PROSITE-ProRule" id="PRU10141"/>
    </source>
</evidence>
<dbReference type="InterPro" id="IPR025287">
    <property type="entry name" value="WAK_GUB"/>
</dbReference>
<evidence type="ECO:0000256" key="9">
    <source>
        <dbReference type="ARBA" id="ARBA00022741"/>
    </source>
</evidence>
<keyword evidence="13 21" id="KW-0472">Membrane</keyword>
<dbReference type="InterPro" id="IPR045274">
    <property type="entry name" value="WAK-like"/>
</dbReference>
<evidence type="ECO:0000313" key="25">
    <source>
        <dbReference type="EMBL" id="KAD3336508.1"/>
    </source>
</evidence>
<dbReference type="PROSITE" id="PS50011">
    <property type="entry name" value="PROTEIN_KINASE_DOM"/>
    <property type="match status" value="1"/>
</dbReference>
<dbReference type="InterPro" id="IPR049883">
    <property type="entry name" value="NOTCH1_EGF-like"/>
</dbReference>
<keyword evidence="7 22" id="KW-0732">Signal</keyword>
<evidence type="ECO:0000256" key="21">
    <source>
        <dbReference type="SAM" id="Phobius"/>
    </source>
</evidence>
<keyword evidence="5" id="KW-0808">Transferase</keyword>
<feature type="binding site" evidence="20">
    <location>
        <position position="470"/>
    </location>
    <ligand>
        <name>ATP</name>
        <dbReference type="ChEBI" id="CHEBI:30616"/>
    </ligand>
</feature>
<dbReference type="PROSITE" id="PS50026">
    <property type="entry name" value="EGF_3"/>
    <property type="match status" value="2"/>
</dbReference>
<dbReference type="FunFam" id="2.10.25.10:FF:000038">
    <property type="entry name" value="Fibrillin 2"/>
    <property type="match status" value="1"/>
</dbReference>
<keyword evidence="15" id="KW-0325">Glycoprotein</keyword>
<dbReference type="Gene3D" id="2.10.25.10">
    <property type="entry name" value="Laminin"/>
    <property type="match status" value="1"/>
</dbReference>
<feature type="signal peptide" evidence="22">
    <location>
        <begin position="1"/>
        <end position="18"/>
    </location>
</feature>
<dbReference type="InterPro" id="IPR018097">
    <property type="entry name" value="EGF_Ca-bd_CS"/>
</dbReference>
<evidence type="ECO:0000256" key="3">
    <source>
        <dbReference type="ARBA" id="ARBA00022536"/>
    </source>
</evidence>
<reference evidence="25 26" key="1">
    <citation type="submission" date="2019-05" db="EMBL/GenBank/DDBJ databases">
        <title>Mikania micrantha, genome provides insights into the molecular mechanism of rapid growth.</title>
        <authorList>
            <person name="Liu B."/>
        </authorList>
    </citation>
    <scope>NUCLEOTIDE SEQUENCE [LARGE SCALE GENOMIC DNA]</scope>
    <source>
        <strain evidence="25">NLD-2019</strain>
        <tissue evidence="25">Leaf</tissue>
    </source>
</reference>
<keyword evidence="3 19" id="KW-0245">EGF-like domain</keyword>
<dbReference type="GO" id="GO:0030247">
    <property type="term" value="F:polysaccharide binding"/>
    <property type="evidence" value="ECO:0007669"/>
    <property type="project" value="InterPro"/>
</dbReference>
<dbReference type="SMART" id="SM00181">
    <property type="entry name" value="EGF"/>
    <property type="match status" value="2"/>
</dbReference>
<keyword evidence="26" id="KW-1185">Reference proteome</keyword>
<evidence type="ECO:0000256" key="7">
    <source>
        <dbReference type="ARBA" id="ARBA00022729"/>
    </source>
</evidence>
<evidence type="ECO:0000256" key="2">
    <source>
        <dbReference type="ARBA" id="ARBA00022527"/>
    </source>
</evidence>
<dbReference type="PROSITE" id="PS00010">
    <property type="entry name" value="ASX_HYDROXYL"/>
    <property type="match status" value="1"/>
</dbReference>
<dbReference type="FunFam" id="1.10.510.10:FF:000084">
    <property type="entry name" value="Wall-associated receptor kinase 2"/>
    <property type="match status" value="1"/>
</dbReference>
<dbReference type="GO" id="GO:0005886">
    <property type="term" value="C:plasma membrane"/>
    <property type="evidence" value="ECO:0007669"/>
    <property type="project" value="TreeGrafter"/>
</dbReference>
<dbReference type="Gene3D" id="3.30.200.20">
    <property type="entry name" value="Phosphorylase Kinase, domain 1"/>
    <property type="match status" value="1"/>
</dbReference>
<evidence type="ECO:0000259" key="23">
    <source>
        <dbReference type="PROSITE" id="PS50011"/>
    </source>
</evidence>
<dbReference type="GO" id="GO:0005524">
    <property type="term" value="F:ATP binding"/>
    <property type="evidence" value="ECO:0007669"/>
    <property type="project" value="UniProtKB-UniRule"/>
</dbReference>
<dbReference type="SMART" id="SM00220">
    <property type="entry name" value="S_TKc"/>
    <property type="match status" value="1"/>
</dbReference>
<comment type="catalytic activity">
    <reaction evidence="16">
        <text>L-seryl-[protein] + ATP = O-phospho-L-seryl-[protein] + ADP + H(+)</text>
        <dbReference type="Rhea" id="RHEA:17989"/>
        <dbReference type="Rhea" id="RHEA-COMP:9863"/>
        <dbReference type="Rhea" id="RHEA-COMP:11604"/>
        <dbReference type="ChEBI" id="CHEBI:15378"/>
        <dbReference type="ChEBI" id="CHEBI:29999"/>
        <dbReference type="ChEBI" id="CHEBI:30616"/>
        <dbReference type="ChEBI" id="CHEBI:83421"/>
        <dbReference type="ChEBI" id="CHEBI:456216"/>
    </reaction>
</comment>
<evidence type="ECO:0000256" key="11">
    <source>
        <dbReference type="ARBA" id="ARBA00022840"/>
    </source>
</evidence>
<dbReference type="InterPro" id="IPR000742">
    <property type="entry name" value="EGF"/>
</dbReference>
<dbReference type="SUPFAM" id="SSF56112">
    <property type="entry name" value="Protein kinase-like (PK-like)"/>
    <property type="match status" value="1"/>
</dbReference>
<dbReference type="InterPro" id="IPR000152">
    <property type="entry name" value="EGF-type_Asp/Asn_hydroxyl_site"/>
</dbReference>
<dbReference type="Pfam" id="PF07645">
    <property type="entry name" value="EGF_CA"/>
    <property type="match status" value="1"/>
</dbReference>
<comment type="caution">
    <text evidence="25">The sequence shown here is derived from an EMBL/GenBank/DDBJ whole genome shotgun (WGS) entry which is preliminary data.</text>
</comment>
<organism evidence="25 26">
    <name type="scientific">Mikania micrantha</name>
    <name type="common">bitter vine</name>
    <dbReference type="NCBI Taxonomy" id="192012"/>
    <lineage>
        <taxon>Eukaryota</taxon>
        <taxon>Viridiplantae</taxon>
        <taxon>Streptophyta</taxon>
        <taxon>Embryophyta</taxon>
        <taxon>Tracheophyta</taxon>
        <taxon>Spermatophyta</taxon>
        <taxon>Magnoliopsida</taxon>
        <taxon>eudicotyledons</taxon>
        <taxon>Gunneridae</taxon>
        <taxon>Pentapetalae</taxon>
        <taxon>asterids</taxon>
        <taxon>campanulids</taxon>
        <taxon>Asterales</taxon>
        <taxon>Asteraceae</taxon>
        <taxon>Asteroideae</taxon>
        <taxon>Heliantheae alliance</taxon>
        <taxon>Eupatorieae</taxon>
        <taxon>Mikania</taxon>
    </lineage>
</organism>
<dbReference type="InterPro" id="IPR000719">
    <property type="entry name" value="Prot_kinase_dom"/>
</dbReference>
<keyword evidence="11 20" id="KW-0067">ATP-binding</keyword>
<evidence type="ECO:0000256" key="10">
    <source>
        <dbReference type="ARBA" id="ARBA00022777"/>
    </source>
</evidence>
<dbReference type="AlphaFoldDB" id="A0A5N6M9Z5"/>
<comment type="function">
    <text evidence="18">Serine/threonine-protein kinase that may function as a signaling receptor of extracellular matrix component. Binding to pectin may have significance in the control of cell expansion, morphogenesis and development.</text>
</comment>
<gene>
    <name evidence="25" type="ORF">E3N88_32027</name>
</gene>
<dbReference type="FunFam" id="3.30.200.20:FF:000043">
    <property type="entry name" value="Wall-associated receptor kinase 2"/>
    <property type="match status" value="1"/>
</dbReference>
<evidence type="ECO:0000256" key="14">
    <source>
        <dbReference type="ARBA" id="ARBA00023157"/>
    </source>
</evidence>
<keyword evidence="9 20" id="KW-0547">Nucleotide-binding</keyword>
<dbReference type="SUPFAM" id="SSF57196">
    <property type="entry name" value="EGF/Laminin"/>
    <property type="match status" value="1"/>
</dbReference>
<evidence type="ECO:0000256" key="22">
    <source>
        <dbReference type="SAM" id="SignalP"/>
    </source>
</evidence>
<dbReference type="PROSITE" id="PS00107">
    <property type="entry name" value="PROTEIN_KINASE_ATP"/>
    <property type="match status" value="1"/>
</dbReference>
<dbReference type="CDD" id="cd00054">
    <property type="entry name" value="EGF_CA"/>
    <property type="match status" value="2"/>
</dbReference>
<dbReference type="EMBL" id="SZYD01000016">
    <property type="protein sequence ID" value="KAD3336508.1"/>
    <property type="molecule type" value="Genomic_DNA"/>
</dbReference>
<keyword evidence="8" id="KW-0677">Repeat</keyword>
<feature type="transmembrane region" description="Helical" evidence="21">
    <location>
        <begin position="367"/>
        <end position="387"/>
    </location>
</feature>
<evidence type="ECO:0000256" key="5">
    <source>
        <dbReference type="ARBA" id="ARBA00022679"/>
    </source>
</evidence>
<accession>A0A5N6M9Z5</accession>
<comment type="catalytic activity">
    <reaction evidence="17">
        <text>L-threonyl-[protein] + ATP = O-phospho-L-threonyl-[protein] + ADP + H(+)</text>
        <dbReference type="Rhea" id="RHEA:46608"/>
        <dbReference type="Rhea" id="RHEA-COMP:11060"/>
        <dbReference type="Rhea" id="RHEA-COMP:11605"/>
        <dbReference type="ChEBI" id="CHEBI:15378"/>
        <dbReference type="ChEBI" id="CHEBI:30013"/>
        <dbReference type="ChEBI" id="CHEBI:30616"/>
        <dbReference type="ChEBI" id="CHEBI:61977"/>
        <dbReference type="ChEBI" id="CHEBI:456216"/>
    </reaction>
</comment>
<evidence type="ECO:0000256" key="8">
    <source>
        <dbReference type="ARBA" id="ARBA00022737"/>
    </source>
</evidence>
<evidence type="ECO:0000259" key="24">
    <source>
        <dbReference type="PROSITE" id="PS50026"/>
    </source>
</evidence>
<dbReference type="PROSITE" id="PS00108">
    <property type="entry name" value="PROTEIN_KINASE_ST"/>
    <property type="match status" value="1"/>
</dbReference>
<dbReference type="InterPro" id="IPR008271">
    <property type="entry name" value="Ser/Thr_kinase_AS"/>
</dbReference>